<gene>
    <name evidence="2" type="ORF">CSA61_00830</name>
</gene>
<comment type="caution">
    <text evidence="2">The sequence shown here is derived from an EMBL/GenBank/DDBJ whole genome shotgun (WGS) entry which is preliminary data.</text>
</comment>
<keyword evidence="1" id="KW-0472">Membrane</keyword>
<name>A0A2G6JBE5_NEPCE</name>
<dbReference type="AlphaFoldDB" id="A0A2G6JBE5"/>
<evidence type="ECO:0000313" key="3">
    <source>
        <dbReference type="Proteomes" id="UP000242733"/>
    </source>
</evidence>
<keyword evidence="1" id="KW-1133">Transmembrane helix</keyword>
<reference evidence="2 3" key="1">
    <citation type="submission" date="2017-10" db="EMBL/GenBank/DDBJ databases">
        <title>Novel microbial diversity and functional potential in the marine mammal oral microbiome.</title>
        <authorList>
            <person name="Dudek N.K."/>
            <person name="Sun C.L."/>
            <person name="Burstein D."/>
            <person name="Kantor R.S."/>
            <person name="Aliaga Goltsman D.S."/>
            <person name="Bik E.M."/>
            <person name="Thomas B.C."/>
            <person name="Banfield J.F."/>
            <person name="Relman D.A."/>
        </authorList>
    </citation>
    <scope>NUCLEOTIDE SEQUENCE [LARGE SCALE GENOMIC DNA]</scope>
    <source>
        <strain evidence="2">DOLJORAL78_49_30</strain>
    </source>
</reference>
<sequence length="223" mass="25047">MKIHWIKLLGVTFSFSLILHLSIISGVLADLIGAEGFYAQYAFLGYLFYLYPLSMIGASLIVTVWVKHNKTQHFFITLLTAVAINVLLFSAMSMFARIQTADRIQHMYHDNPQRRPLLDPQRPLTIVDPLVVKQNTTSPIDIVVYALPGVLESGTSKAQIKKGPDLAYRLWGEGVLVSNGERTKEGRIIYRASIDFEPDKDWDSGLIIIRGNNGEVETSIIQK</sequence>
<accession>A0A2G6JBE5</accession>
<keyword evidence="1" id="KW-0812">Transmembrane</keyword>
<evidence type="ECO:0000313" key="2">
    <source>
        <dbReference type="EMBL" id="PIE20736.1"/>
    </source>
</evidence>
<evidence type="ECO:0000256" key="1">
    <source>
        <dbReference type="SAM" id="Phobius"/>
    </source>
</evidence>
<dbReference type="EMBL" id="PDSG01000004">
    <property type="protein sequence ID" value="PIE20736.1"/>
    <property type="molecule type" value="Genomic_DNA"/>
</dbReference>
<feature type="transmembrane region" description="Helical" evidence="1">
    <location>
        <begin position="39"/>
        <end position="62"/>
    </location>
</feature>
<dbReference type="Proteomes" id="UP000242733">
    <property type="component" value="Unassembled WGS sequence"/>
</dbReference>
<feature type="transmembrane region" description="Helical" evidence="1">
    <location>
        <begin position="74"/>
        <end position="96"/>
    </location>
</feature>
<proteinExistence type="predicted"/>
<protein>
    <submittedName>
        <fullName evidence="2">Uncharacterized protein</fullName>
    </submittedName>
</protein>
<organism evidence="2 3">
    <name type="scientific">Neptuniibacter caesariensis</name>
    <dbReference type="NCBI Taxonomy" id="207954"/>
    <lineage>
        <taxon>Bacteria</taxon>
        <taxon>Pseudomonadati</taxon>
        <taxon>Pseudomonadota</taxon>
        <taxon>Gammaproteobacteria</taxon>
        <taxon>Oceanospirillales</taxon>
        <taxon>Oceanospirillaceae</taxon>
        <taxon>Neptuniibacter</taxon>
    </lineage>
</organism>